<evidence type="ECO:0000313" key="3">
    <source>
        <dbReference type="Proteomes" id="UP000226431"/>
    </source>
</evidence>
<evidence type="ECO:0000313" key="2">
    <source>
        <dbReference type="EMBL" id="PHH76126.1"/>
    </source>
</evidence>
<reference evidence="2 3" key="1">
    <citation type="submission" date="2017-06" db="EMBL/GenBank/DDBJ databases">
        <title>Ant-infecting Ophiocordyceps genomes reveal a high diversity of potential behavioral manipulation genes and a possible major role for enterotoxins.</title>
        <authorList>
            <person name="De Bekker C."/>
            <person name="Evans H.C."/>
            <person name="Brachmann A."/>
            <person name="Hughes D.P."/>
        </authorList>
    </citation>
    <scope>NUCLEOTIDE SEQUENCE [LARGE SCALE GENOMIC DNA]</scope>
    <source>
        <strain evidence="2 3">Map16</strain>
    </source>
</reference>
<comment type="caution">
    <text evidence="2">The sequence shown here is derived from an EMBL/GenBank/DDBJ whole genome shotgun (WGS) entry which is preliminary data.</text>
</comment>
<keyword evidence="3" id="KW-1185">Reference proteome</keyword>
<dbReference type="EMBL" id="NJES01000179">
    <property type="protein sequence ID" value="PHH76126.1"/>
    <property type="molecule type" value="Genomic_DNA"/>
</dbReference>
<feature type="compositionally biased region" description="Basic and acidic residues" evidence="1">
    <location>
        <begin position="83"/>
        <end position="97"/>
    </location>
</feature>
<dbReference type="AlphaFoldDB" id="A0A2C5Z7Z2"/>
<gene>
    <name evidence="2" type="ORF">CDD80_1794</name>
</gene>
<proteinExistence type="predicted"/>
<protein>
    <submittedName>
        <fullName evidence="2">Uncharacterized protein</fullName>
    </submittedName>
</protein>
<dbReference type="OrthoDB" id="10468628at2759"/>
<evidence type="ECO:0000256" key="1">
    <source>
        <dbReference type="SAM" id="MobiDB-lite"/>
    </source>
</evidence>
<sequence length="106" mass="11450">MDRSESPRFLPTCGPVGPSKVKMPTTSDGFGSLFQARLMSESSLSPIRDPTVSTSPIACDTACDTDGDDTARCDTRKRRHHTRGDIHHPRGTRREPARGLAIADAG</sequence>
<name>A0A2C5Z7Z2_9HYPO</name>
<feature type="region of interest" description="Disordered" evidence="1">
    <location>
        <begin position="1"/>
        <end position="23"/>
    </location>
</feature>
<feature type="region of interest" description="Disordered" evidence="1">
    <location>
        <begin position="75"/>
        <end position="106"/>
    </location>
</feature>
<accession>A0A2C5Z7Z2</accession>
<organism evidence="2 3">
    <name type="scientific">Ophiocordyceps camponoti-rufipedis</name>
    <dbReference type="NCBI Taxonomy" id="2004952"/>
    <lineage>
        <taxon>Eukaryota</taxon>
        <taxon>Fungi</taxon>
        <taxon>Dikarya</taxon>
        <taxon>Ascomycota</taxon>
        <taxon>Pezizomycotina</taxon>
        <taxon>Sordariomycetes</taxon>
        <taxon>Hypocreomycetidae</taxon>
        <taxon>Hypocreales</taxon>
        <taxon>Ophiocordycipitaceae</taxon>
        <taxon>Ophiocordyceps</taxon>
    </lineage>
</organism>
<dbReference type="Proteomes" id="UP000226431">
    <property type="component" value="Unassembled WGS sequence"/>
</dbReference>